<comment type="caution">
    <text evidence="1">The sequence shown here is derived from an EMBL/GenBank/DDBJ whole genome shotgun (WGS) entry which is preliminary data.</text>
</comment>
<dbReference type="AlphaFoldDB" id="A0AAV4BAY1"/>
<evidence type="ECO:0000313" key="2">
    <source>
        <dbReference type="Proteomes" id="UP000735302"/>
    </source>
</evidence>
<dbReference type="EMBL" id="BLXT01004836">
    <property type="protein sequence ID" value="GFO17571.1"/>
    <property type="molecule type" value="Genomic_DNA"/>
</dbReference>
<proteinExistence type="predicted"/>
<evidence type="ECO:0000313" key="1">
    <source>
        <dbReference type="EMBL" id="GFO17571.1"/>
    </source>
</evidence>
<sequence>MYKDLEPKPSRRLWRLVKERPMLKLHRQKLMLRDSAVQFPCLGPPVSTFLQLSNSSVSVNHKLHFCRNLLPLSRFITIYSSAVIHFLCLSLSRSTFLQWSNFGPILKSRFITINISAMVHFLCLGSSRSTFMQWSNSSVIDRKDLHFCSGPIRLSRFITIPVDKDLCHHVERSRINTKQMAQETGERKTHAESLQAELMLRDKAEPFLKPVKNFKKSRRITWCPVDEALCHHVQGSRTKAKQKALETRKRKTHAEIPQAEADVERLSKSPLPISWYISIYISALVHFNCLGTSRSTILQWSTSTLVVHLDIPFYSDPLPLSWYISIYLSTVVHFNCLGASRSIFLQ</sequence>
<protein>
    <submittedName>
        <fullName evidence="1">Uncharacterized protein</fullName>
    </submittedName>
</protein>
<name>A0AAV4BAY1_9GAST</name>
<keyword evidence="2" id="KW-1185">Reference proteome</keyword>
<reference evidence="1 2" key="1">
    <citation type="journal article" date="2021" name="Elife">
        <title>Chloroplast acquisition without the gene transfer in kleptoplastic sea slugs, Plakobranchus ocellatus.</title>
        <authorList>
            <person name="Maeda T."/>
            <person name="Takahashi S."/>
            <person name="Yoshida T."/>
            <person name="Shimamura S."/>
            <person name="Takaki Y."/>
            <person name="Nagai Y."/>
            <person name="Toyoda A."/>
            <person name="Suzuki Y."/>
            <person name="Arimoto A."/>
            <person name="Ishii H."/>
            <person name="Satoh N."/>
            <person name="Nishiyama T."/>
            <person name="Hasebe M."/>
            <person name="Maruyama T."/>
            <person name="Minagawa J."/>
            <person name="Obokata J."/>
            <person name="Shigenobu S."/>
        </authorList>
    </citation>
    <scope>NUCLEOTIDE SEQUENCE [LARGE SCALE GENOMIC DNA]</scope>
</reference>
<organism evidence="1 2">
    <name type="scientific">Plakobranchus ocellatus</name>
    <dbReference type="NCBI Taxonomy" id="259542"/>
    <lineage>
        <taxon>Eukaryota</taxon>
        <taxon>Metazoa</taxon>
        <taxon>Spiralia</taxon>
        <taxon>Lophotrochozoa</taxon>
        <taxon>Mollusca</taxon>
        <taxon>Gastropoda</taxon>
        <taxon>Heterobranchia</taxon>
        <taxon>Euthyneura</taxon>
        <taxon>Panpulmonata</taxon>
        <taxon>Sacoglossa</taxon>
        <taxon>Placobranchoidea</taxon>
        <taxon>Plakobranchidae</taxon>
        <taxon>Plakobranchus</taxon>
    </lineage>
</organism>
<dbReference type="Proteomes" id="UP000735302">
    <property type="component" value="Unassembled WGS sequence"/>
</dbReference>
<gene>
    <name evidence="1" type="ORF">PoB_004407600</name>
</gene>
<accession>A0AAV4BAY1</accession>